<dbReference type="InterPro" id="IPR024079">
    <property type="entry name" value="MetalloPept_cat_dom_sf"/>
</dbReference>
<dbReference type="OrthoDB" id="9773538at2"/>
<dbReference type="Gene3D" id="3.40.390.10">
    <property type="entry name" value="Collagenase (Catalytic Domain)"/>
    <property type="match status" value="1"/>
</dbReference>
<evidence type="ECO:0000313" key="9">
    <source>
        <dbReference type="EMBL" id="RRD03893.1"/>
    </source>
</evidence>
<evidence type="ECO:0000256" key="7">
    <source>
        <dbReference type="RuleBase" id="RU003435"/>
    </source>
</evidence>
<evidence type="ECO:0000256" key="2">
    <source>
        <dbReference type="ARBA" id="ARBA00022670"/>
    </source>
</evidence>
<dbReference type="SUPFAM" id="SSF55486">
    <property type="entry name" value="Metalloproteases ('zincins'), catalytic domain"/>
    <property type="match status" value="1"/>
</dbReference>
<dbReference type="CDD" id="cd06456">
    <property type="entry name" value="M3A_DCP"/>
    <property type="match status" value="1"/>
</dbReference>
<keyword evidence="2 7" id="KW-0645">Protease</keyword>
<dbReference type="InterPro" id="IPR001567">
    <property type="entry name" value="Pept_M3A_M3B_dom"/>
</dbReference>
<keyword evidence="3 7" id="KW-0479">Metal-binding</keyword>
<accession>A0A3P1T651</accession>
<dbReference type="InterPro" id="IPR034005">
    <property type="entry name" value="M3A_DCP"/>
</dbReference>
<keyword evidence="6 7" id="KW-0482">Metalloprotease</keyword>
<dbReference type="FunFam" id="3.40.390.10:FF:000009">
    <property type="entry name" value="Oligopeptidase A"/>
    <property type="match status" value="1"/>
</dbReference>
<organism evidence="9 10">
    <name type="scientific">Arachnia propionica</name>
    <dbReference type="NCBI Taxonomy" id="1750"/>
    <lineage>
        <taxon>Bacteria</taxon>
        <taxon>Bacillati</taxon>
        <taxon>Actinomycetota</taxon>
        <taxon>Actinomycetes</taxon>
        <taxon>Propionibacteriales</taxon>
        <taxon>Propionibacteriaceae</taxon>
        <taxon>Arachnia</taxon>
    </lineage>
</organism>
<comment type="caution">
    <text evidence="9">The sequence shown here is derived from an EMBL/GenBank/DDBJ whole genome shotgun (WGS) entry which is preliminary data.</text>
</comment>
<dbReference type="GO" id="GO:0004222">
    <property type="term" value="F:metalloendopeptidase activity"/>
    <property type="evidence" value="ECO:0007669"/>
    <property type="project" value="InterPro"/>
</dbReference>
<dbReference type="EMBL" id="RQZG01000015">
    <property type="protein sequence ID" value="RRD03893.1"/>
    <property type="molecule type" value="Genomic_DNA"/>
</dbReference>
<keyword evidence="5 7" id="KW-0862">Zinc</keyword>
<reference evidence="9 10" key="1">
    <citation type="submission" date="2018-11" db="EMBL/GenBank/DDBJ databases">
        <title>Genomes From Bacteria Associated with the Canine Oral Cavity: a Test Case for Automated Genome-Based Taxonomic Assignment.</title>
        <authorList>
            <person name="Coil D.A."/>
            <person name="Jospin G."/>
            <person name="Darling A.E."/>
            <person name="Wallis C."/>
            <person name="Davis I.J."/>
            <person name="Harris S."/>
            <person name="Eisen J.A."/>
            <person name="Holcombe L.J."/>
            <person name="O'Flynn C."/>
        </authorList>
    </citation>
    <scope>NUCLEOTIDE SEQUENCE [LARGE SCALE GENOMIC DNA]</scope>
    <source>
        <strain evidence="9 10">OH887_COT-365</strain>
    </source>
</reference>
<dbReference type="Gene3D" id="1.10.1370.40">
    <property type="match status" value="1"/>
</dbReference>
<dbReference type="GO" id="GO:0005829">
    <property type="term" value="C:cytosol"/>
    <property type="evidence" value="ECO:0007669"/>
    <property type="project" value="TreeGrafter"/>
</dbReference>
<feature type="domain" description="Peptidase M3A/M3B catalytic" evidence="8">
    <location>
        <begin position="231"/>
        <end position="679"/>
    </location>
</feature>
<gene>
    <name evidence="9" type="ORF">EII34_11950</name>
</gene>
<sequence>MGVMNPLLSPSPLPFQLPDYARLTTDHVREAALAAMAEQREAVEALVTDPSPATVENVLVALELSGRPLARVINTYWVVVAADGTDERRAVEAELAPLLATHSDAVRLDPRLHRRLVALRDRATAGEVTLDAEDEFHLGDLIDTLERSGVNLAPKALARLKELNTELASLSVEFERRLLDERGAKAVLVTEREELDGLDEAQLETAHRAALDRGLEGWLIELTNTTRQPILADLRNRDLRRRILQASMSRGLEGDHDVRRIVLDIAHRRAERAQLLGHPHHASWVAAEGCARTTPAVLDLLQKVAPGAMALAQQEASELQDLLQRDVPGATLEPWDWEFYAAEQAAAGAVDPAQLKPYLEFERVLHHGVFAAATGLYGITFHERPDLVGFTPEARVHEVREADGSPLGAFVIDPFTRPTKRGGAWMTSIVDQAGLTSDLPVVTNTCNYTPPAEGAPALLSWDNVITLFHEFGHALHGLLSDVKYPSRSGTSVPRDFVEFPSQVNEMWAWDENLIRSFARHHVTDEPLPEELVARLRASRAQGEGFQTLETVAAMLLDQAWHTATPEELPRDVSEVEAFEQAALERAGVAHPLVPPRYRTCYFSHVFGSAYAAAYYGYLWAEVMDADTVAWFEEQGGLRREAGEWFRRELLGRGGSIEPMRSWHGFRGGDPDVSHLLARKGLRS</sequence>
<evidence type="ECO:0000256" key="4">
    <source>
        <dbReference type="ARBA" id="ARBA00022801"/>
    </source>
</evidence>
<comment type="cofactor">
    <cofactor evidence="7">
        <name>Zn(2+)</name>
        <dbReference type="ChEBI" id="CHEBI:29105"/>
    </cofactor>
    <text evidence="7">Binds 1 zinc ion.</text>
</comment>
<dbReference type="GO" id="GO:0004180">
    <property type="term" value="F:carboxypeptidase activity"/>
    <property type="evidence" value="ECO:0007669"/>
    <property type="project" value="TreeGrafter"/>
</dbReference>
<dbReference type="Proteomes" id="UP000280819">
    <property type="component" value="Unassembled WGS sequence"/>
</dbReference>
<evidence type="ECO:0000313" key="10">
    <source>
        <dbReference type="Proteomes" id="UP000280819"/>
    </source>
</evidence>
<dbReference type="Gene3D" id="1.10.1370.10">
    <property type="entry name" value="Neurolysin, domain 3"/>
    <property type="match status" value="1"/>
</dbReference>
<name>A0A3P1T651_9ACTN</name>
<dbReference type="GO" id="GO:0046872">
    <property type="term" value="F:metal ion binding"/>
    <property type="evidence" value="ECO:0007669"/>
    <property type="project" value="UniProtKB-UniRule"/>
</dbReference>
<dbReference type="PANTHER" id="PTHR43660">
    <property type="entry name" value="DIPEPTIDYL CARBOXYPEPTIDASE"/>
    <property type="match status" value="1"/>
</dbReference>
<dbReference type="InterPro" id="IPR024077">
    <property type="entry name" value="Neurolysin/TOP_dom2"/>
</dbReference>
<dbReference type="PANTHER" id="PTHR43660:SF1">
    <property type="entry name" value="DIPEPTIDYL CARBOXYPEPTIDASE"/>
    <property type="match status" value="1"/>
</dbReference>
<evidence type="ECO:0000256" key="3">
    <source>
        <dbReference type="ARBA" id="ARBA00022723"/>
    </source>
</evidence>
<dbReference type="Pfam" id="PF01432">
    <property type="entry name" value="Peptidase_M3"/>
    <property type="match status" value="1"/>
</dbReference>
<keyword evidence="4 7" id="KW-0378">Hydrolase</keyword>
<evidence type="ECO:0000256" key="6">
    <source>
        <dbReference type="ARBA" id="ARBA00023049"/>
    </source>
</evidence>
<evidence type="ECO:0000259" key="8">
    <source>
        <dbReference type="Pfam" id="PF01432"/>
    </source>
</evidence>
<protein>
    <submittedName>
        <fullName evidence="9">M3 family peptidase</fullName>
    </submittedName>
</protein>
<proteinExistence type="inferred from homology"/>
<evidence type="ECO:0000256" key="1">
    <source>
        <dbReference type="ARBA" id="ARBA00006040"/>
    </source>
</evidence>
<evidence type="ECO:0000256" key="5">
    <source>
        <dbReference type="ARBA" id="ARBA00022833"/>
    </source>
</evidence>
<dbReference type="InterPro" id="IPR045090">
    <property type="entry name" value="Pept_M3A_M3B"/>
</dbReference>
<dbReference type="AlphaFoldDB" id="A0A3P1T651"/>
<comment type="similarity">
    <text evidence="1 7">Belongs to the peptidase M3 family.</text>
</comment>
<dbReference type="GO" id="GO:0006508">
    <property type="term" value="P:proteolysis"/>
    <property type="evidence" value="ECO:0007669"/>
    <property type="project" value="UniProtKB-KW"/>
</dbReference>